<dbReference type="Proteomes" id="UP000633205">
    <property type="component" value="Unassembled WGS sequence"/>
</dbReference>
<feature type="transmembrane region" description="Helical" evidence="1">
    <location>
        <begin position="145"/>
        <end position="165"/>
    </location>
</feature>
<feature type="transmembrane region" description="Helical" evidence="1">
    <location>
        <begin position="121"/>
        <end position="139"/>
    </location>
</feature>
<keyword evidence="1" id="KW-1133">Transmembrane helix</keyword>
<feature type="transmembrane region" description="Helical" evidence="1">
    <location>
        <begin position="96"/>
        <end position="114"/>
    </location>
</feature>
<accession>A0A916Y927</accession>
<proteinExistence type="predicted"/>
<keyword evidence="3" id="KW-1185">Reference proteome</keyword>
<organism evidence="2 3">
    <name type="scientific">Microbacterium faecale</name>
    <dbReference type="NCBI Taxonomy" id="1804630"/>
    <lineage>
        <taxon>Bacteria</taxon>
        <taxon>Bacillati</taxon>
        <taxon>Actinomycetota</taxon>
        <taxon>Actinomycetes</taxon>
        <taxon>Micrococcales</taxon>
        <taxon>Microbacteriaceae</taxon>
        <taxon>Microbacterium</taxon>
    </lineage>
</organism>
<keyword evidence="1" id="KW-0472">Membrane</keyword>
<evidence type="ECO:0000313" key="3">
    <source>
        <dbReference type="Proteomes" id="UP000633205"/>
    </source>
</evidence>
<comment type="caution">
    <text evidence="2">The sequence shown here is derived from an EMBL/GenBank/DDBJ whole genome shotgun (WGS) entry which is preliminary data.</text>
</comment>
<name>A0A916Y927_9MICO</name>
<feature type="transmembrane region" description="Helical" evidence="1">
    <location>
        <begin position="32"/>
        <end position="57"/>
    </location>
</feature>
<gene>
    <name evidence="2" type="ORF">GCM10010915_14490</name>
</gene>
<dbReference type="AlphaFoldDB" id="A0A916Y927"/>
<evidence type="ECO:0000313" key="2">
    <source>
        <dbReference type="EMBL" id="GGD35147.1"/>
    </source>
</evidence>
<dbReference type="RefSeq" id="WP_188711611.1">
    <property type="nucleotide sequence ID" value="NZ_BMHO01000001.1"/>
</dbReference>
<feature type="transmembrane region" description="Helical" evidence="1">
    <location>
        <begin position="69"/>
        <end position="90"/>
    </location>
</feature>
<reference evidence="2" key="1">
    <citation type="journal article" date="2014" name="Int. J. Syst. Evol. Microbiol.">
        <title>Complete genome sequence of Corynebacterium casei LMG S-19264T (=DSM 44701T), isolated from a smear-ripened cheese.</title>
        <authorList>
            <consortium name="US DOE Joint Genome Institute (JGI-PGF)"/>
            <person name="Walter F."/>
            <person name="Albersmeier A."/>
            <person name="Kalinowski J."/>
            <person name="Ruckert C."/>
        </authorList>
    </citation>
    <scope>NUCLEOTIDE SEQUENCE</scope>
    <source>
        <strain evidence="2">CGMCC 1.15152</strain>
    </source>
</reference>
<protein>
    <submittedName>
        <fullName evidence="2">Uncharacterized protein</fullName>
    </submittedName>
</protein>
<dbReference type="EMBL" id="BMHO01000001">
    <property type="protein sequence ID" value="GGD35147.1"/>
    <property type="molecule type" value="Genomic_DNA"/>
</dbReference>
<keyword evidence="1" id="KW-0812">Transmembrane</keyword>
<reference evidence="2" key="2">
    <citation type="submission" date="2020-09" db="EMBL/GenBank/DDBJ databases">
        <authorList>
            <person name="Sun Q."/>
            <person name="Zhou Y."/>
        </authorList>
    </citation>
    <scope>NUCLEOTIDE SEQUENCE</scope>
    <source>
        <strain evidence="2">CGMCC 1.15152</strain>
    </source>
</reference>
<evidence type="ECO:0000256" key="1">
    <source>
        <dbReference type="SAM" id="Phobius"/>
    </source>
</evidence>
<sequence length="332" mass="34876">MRARTVLSLLAAVLAAYFAIRGAIAPDAQTALVVRVGAVAIFVAATTLALLVPGRAAADTSHPARMPRWAAMAASAAATTLPVIATAGMAGTDAASAPNATWFVGAGGVVFTIVCARRRPIAAWAGIAVFSVATTVVVGSIATGFVAGLLGSLLWVAVAQLVVLFTDQAYRDTVRLATIQQESASWRRAQESRGRERRERVRVALAVAGPVLTRVIEAAGHLTDRERADAVIAEATLRDELRAARLLDARVRAALQERRRDGSTVTLFDEGGLDDLEPAAVGRVREQLAATLSGTRAAQIIVRTSRLEDTAVTVAGRTEDGDVDLWTEIPRG</sequence>